<reference evidence="1 2" key="1">
    <citation type="submission" date="2018-09" db="EMBL/GenBank/DDBJ databases">
        <title>YIM PH 21725 draft genome.</title>
        <authorList>
            <person name="Miao C."/>
        </authorList>
    </citation>
    <scope>NUCLEOTIDE SEQUENCE [LARGE SCALE GENOMIC DNA]</scope>
    <source>
        <strain evidence="2">YIM PH21725</strain>
    </source>
</reference>
<organism evidence="1 2">
    <name type="scientific">Amycolatopsis panacis</name>
    <dbReference type="NCBI Taxonomy" id="2340917"/>
    <lineage>
        <taxon>Bacteria</taxon>
        <taxon>Bacillati</taxon>
        <taxon>Actinomycetota</taxon>
        <taxon>Actinomycetes</taxon>
        <taxon>Pseudonocardiales</taxon>
        <taxon>Pseudonocardiaceae</taxon>
        <taxon>Amycolatopsis</taxon>
    </lineage>
</organism>
<name>A0A419I805_9PSEU</name>
<keyword evidence="2" id="KW-1185">Reference proteome</keyword>
<dbReference type="OrthoDB" id="9760040at2"/>
<evidence type="ECO:0000313" key="1">
    <source>
        <dbReference type="EMBL" id="RJQ88202.1"/>
    </source>
</evidence>
<dbReference type="EMBL" id="QZFV01000065">
    <property type="protein sequence ID" value="RJQ88202.1"/>
    <property type="molecule type" value="Genomic_DNA"/>
</dbReference>
<gene>
    <name evidence="1" type="ORF">D5S19_07795</name>
</gene>
<proteinExistence type="predicted"/>
<sequence length="562" mass="61825">MPGMASTEQSVPGICDRYVDDYAAVDPVAATMLGVTGYDDRLTDYSPEGHAARAELGRRTLAAITAAEPADAGQRVAKAVFAERTGLELEIHDAGLDVAALNVIDSPVQSLRMVFDLMPNETEQDWANIAARLRAVPEALAGMRASLLSAAGDGRVSALRQVAKVAEQCETWAVLKDGGGFFRHLVSGAEIDALRGDLDAGARAAGKAFAEFAGFLRAELAPEAPAKDAVGEDAYRLWSRYFIGAELDLREAYEWGWEEFARIEADMREVAGRIRPGASVAEAAQVLDADPRYHVHGRPQFEAWMQTLSDDALKSLRGKHFDIPDRLMALDCRIAPPGGGVGAYYTGPSEDFTRPGQMWWSVPADREDFITWREVSTVYHEGVPGHHLQIATAVNQAATLTKYQRLMTFVSAHGEGWALYAERLMRELGYLSDDGNLLGMLSDQLFRAARVVVDLGMHLELTIPAGTGFHEGERWTPDLGLEFMLTRTITEEAHVRDEIDRYLGWPGQAPAYKLGERLWLAAREEARHRQGAAFDLQQFHTKALRMGGMGLDTLREQLARLD</sequence>
<dbReference type="PANTHER" id="PTHR33361:SF2">
    <property type="entry name" value="DUF885 DOMAIN-CONTAINING PROTEIN"/>
    <property type="match status" value="1"/>
</dbReference>
<dbReference type="InterPro" id="IPR010281">
    <property type="entry name" value="DUF885"/>
</dbReference>
<protein>
    <submittedName>
        <fullName evidence="1">DUF885 domain-containing protein</fullName>
    </submittedName>
</protein>
<comment type="caution">
    <text evidence="1">The sequence shown here is derived from an EMBL/GenBank/DDBJ whole genome shotgun (WGS) entry which is preliminary data.</text>
</comment>
<accession>A0A419I805</accession>
<dbReference type="PANTHER" id="PTHR33361">
    <property type="entry name" value="GLR0591 PROTEIN"/>
    <property type="match status" value="1"/>
</dbReference>
<dbReference type="Proteomes" id="UP000285112">
    <property type="component" value="Unassembled WGS sequence"/>
</dbReference>
<evidence type="ECO:0000313" key="2">
    <source>
        <dbReference type="Proteomes" id="UP000285112"/>
    </source>
</evidence>
<dbReference type="Pfam" id="PF05960">
    <property type="entry name" value="DUF885"/>
    <property type="match status" value="1"/>
</dbReference>
<dbReference type="AlphaFoldDB" id="A0A419I805"/>